<reference evidence="1" key="1">
    <citation type="submission" date="2017-02" db="UniProtKB">
        <authorList>
            <consortium name="WormBaseParasite"/>
        </authorList>
    </citation>
    <scope>IDENTIFICATION</scope>
</reference>
<accession>A0A0M3JZ57</accession>
<dbReference type="AlphaFoldDB" id="A0A0M3JZ57"/>
<name>A0A0M3JZ57_ANISI</name>
<evidence type="ECO:0000313" key="1">
    <source>
        <dbReference type="WBParaSite" id="ASIM_0001376601-mRNA-1"/>
    </source>
</evidence>
<organism evidence="1">
    <name type="scientific">Anisakis simplex</name>
    <name type="common">Herring worm</name>
    <dbReference type="NCBI Taxonomy" id="6269"/>
    <lineage>
        <taxon>Eukaryota</taxon>
        <taxon>Metazoa</taxon>
        <taxon>Ecdysozoa</taxon>
        <taxon>Nematoda</taxon>
        <taxon>Chromadorea</taxon>
        <taxon>Rhabditida</taxon>
        <taxon>Spirurina</taxon>
        <taxon>Ascaridomorpha</taxon>
        <taxon>Ascaridoidea</taxon>
        <taxon>Anisakidae</taxon>
        <taxon>Anisakis</taxon>
        <taxon>Anisakis simplex complex</taxon>
    </lineage>
</organism>
<proteinExistence type="predicted"/>
<dbReference type="WBParaSite" id="ASIM_0001376601-mRNA-1">
    <property type="protein sequence ID" value="ASIM_0001376601-mRNA-1"/>
    <property type="gene ID" value="ASIM_0001376601"/>
</dbReference>
<sequence length="152" mass="17132">LPVNKLAVIGACSITGEVVQLEQRLCDLKTKCIPSNQQQLSKQLSTASENFMRTLRPQFSIRNENGFWLDDEIGVQSGFDVRDLILTANDEEIATISEQVLSIIEPYLSIAELEVGMTGHYELSYAAFGQKYVQIVLKERLSILILKIKHFD</sequence>
<protein>
    <submittedName>
        <fullName evidence="1">PDZ_3 domain-containing protein</fullName>
    </submittedName>
</protein>